<dbReference type="EC" id="2.7.11.1" evidence="9"/>
<keyword evidence="2" id="KW-0597">Phosphoprotein</keyword>
<dbReference type="GO" id="GO:0005524">
    <property type="term" value="F:ATP binding"/>
    <property type="evidence" value="ECO:0007669"/>
    <property type="project" value="UniProtKB-UniRule"/>
</dbReference>
<accession>A0A517ZFP6</accession>
<feature type="binding site" evidence="7">
    <location>
        <position position="149"/>
    </location>
    <ligand>
        <name>ATP</name>
        <dbReference type="ChEBI" id="CHEBI:30616"/>
    </ligand>
</feature>
<dbReference type="OrthoDB" id="5476445at2"/>
<sequence>MSDIEQVAAFEQVQTLCREFRRQLKSGAHEPIEVYLDRVDGTSREMLFQNLLHVEMEFRRRQGETPSSDEYVARFPEFSQLIRQAFFESTLMSVDPAVETPADGQTLLFDAPAARKLGEYELLRQVGRGAFGAVYEARHLHRGDVVALKMLPTAIEGQAGSSGDADRLHKFRREFRALTDINHPNLVGMQSLEVDGRQWFLTMDFVKGTDFLSYVRPHGTVHIDRLRSATRQLAAGVIALHQHQIVHRDLKPSNVMVDTEGHVLVLDFGLLMEQQTHADLTVTMSAQGFAGTPRYAAPEQLFGQCDPASDWYAVGVMLFEALAGGAPFDGGAFEVMRAKQASDAPTLSGGGDVPADLAELVDGLLQREPHDRPDSDTIAQLLDFDVDSGSHDSTDSTAASGSDSRISLIGRKRQLQSLHESHQALLHQRQPRVVFIHGRSGEGKTTLASEFLSGIRRDGSTLVLSGRCYDRESVPFKAIDGLIDALVTFLRSRSDEEVESWLPDDVDALAHLFPVLRRVPAVADRSAIPLPNLDARLIRNKAFAALRDVLREIGTATPIVLFIDDLQWGDGDSAAVLRELLQPPDAPAVMLLGTYRSDEAAESSFLQEWSTPPAERQPRIEQLEVSVEPLTVEQCLDLVTARLGAQAASLQQHVTDLFQSSRGNPYLLEQLLEDFDEATGQFQAAPLAEIIDRRLNRLPHAAVGLLQVIAVAGQAVELDEVAAVSEDPARTMATITHMRSERLVRLIGGDDRPQVDTYHDKIRETVLESLSHSDRRRLHLRFVEYLEQAATPSAGEIPGDHLTGAIHPRLYDLAFHLAEADDPRAFGYQLAAGESAVREHAMETAREYLTTAERLLPADADRATRFRLQFAQAEASQGLDQLDDARRYYERALPLAATDIDTARCQYGIGSGLARRGEMQAAQAPLDRALALLGEPVPRTAVGKLARSMGSVFEFHVIPTRLLMRIYPRMSDPEMQSLLPAVMNIAHYVYLTSTPGQLYFLVRAGLIGRLSADPGAKAMTLFHYAALFASNGLPRTASRYLTRAKSWAEKTNSRTAKALAEHNAGVCYFFLAEFERSERLLKKSLTELQRLRHYNAGMSWHWLRHIESVRGDARRIQQYANDELQFGQTTNDASTVPYAEYGLADALSRQGQFDRAIALAQSARDRLEAVGLVTRSIAGQELGRAQLQASDYEAAASTLKRNISTMQRTFSLFEVYLDTYSLYVEAVLGPDWFQHPSPLSRKELRDSRRSALRARLMCGRFPTLRPHCYRVSGRAAVAAGRVRKATRYFDKAIKSAERVGARYEMARTLIDKSWLKYPTASADRRRGLDLLGELHCVLPEAEVQRLDAHDQS</sequence>
<dbReference type="SMART" id="SM00028">
    <property type="entry name" value="TPR"/>
    <property type="match status" value="5"/>
</dbReference>
<dbReference type="InterPro" id="IPR019734">
    <property type="entry name" value="TPR_rpt"/>
</dbReference>
<dbReference type="Proteomes" id="UP000320496">
    <property type="component" value="Chromosome"/>
</dbReference>
<protein>
    <submittedName>
        <fullName evidence="9">Serine/threonine-protein kinase PrkC</fullName>
        <ecNumber evidence="9">2.7.11.1</ecNumber>
    </submittedName>
</protein>
<evidence type="ECO:0000256" key="7">
    <source>
        <dbReference type="PROSITE-ProRule" id="PRU10141"/>
    </source>
</evidence>
<dbReference type="PROSITE" id="PS00108">
    <property type="entry name" value="PROTEIN_KINASE_ST"/>
    <property type="match status" value="1"/>
</dbReference>
<keyword evidence="4 7" id="KW-0547">Nucleotide-binding</keyword>
<dbReference type="PROSITE" id="PS50011">
    <property type="entry name" value="PROTEIN_KINASE_DOM"/>
    <property type="match status" value="1"/>
</dbReference>
<dbReference type="InterPro" id="IPR000719">
    <property type="entry name" value="Prot_kinase_dom"/>
</dbReference>
<dbReference type="EMBL" id="CP036275">
    <property type="protein sequence ID" value="QDU41281.1"/>
    <property type="molecule type" value="Genomic_DNA"/>
</dbReference>
<dbReference type="InterPro" id="IPR011990">
    <property type="entry name" value="TPR-like_helical_dom_sf"/>
</dbReference>
<dbReference type="RefSeq" id="WP_145372525.1">
    <property type="nucleotide sequence ID" value="NZ_CP036275.1"/>
</dbReference>
<keyword evidence="6 7" id="KW-0067">ATP-binding</keyword>
<evidence type="ECO:0000313" key="10">
    <source>
        <dbReference type="Proteomes" id="UP000320496"/>
    </source>
</evidence>
<dbReference type="PROSITE" id="PS00107">
    <property type="entry name" value="PROTEIN_KINASE_ATP"/>
    <property type="match status" value="1"/>
</dbReference>
<feature type="domain" description="Protein kinase" evidence="8">
    <location>
        <begin position="120"/>
        <end position="394"/>
    </location>
</feature>
<name>A0A517ZFP6_9PLAN</name>
<keyword evidence="5 9" id="KW-0418">Kinase</keyword>
<dbReference type="SUPFAM" id="SSF56112">
    <property type="entry name" value="Protein kinase-like (PK-like)"/>
    <property type="match status" value="1"/>
</dbReference>
<proteinExistence type="predicted"/>
<dbReference type="CDD" id="cd14014">
    <property type="entry name" value="STKc_PknB_like"/>
    <property type="match status" value="1"/>
</dbReference>
<organism evidence="9 10">
    <name type="scientific">Maioricimonas rarisocia</name>
    <dbReference type="NCBI Taxonomy" id="2528026"/>
    <lineage>
        <taxon>Bacteria</taxon>
        <taxon>Pseudomonadati</taxon>
        <taxon>Planctomycetota</taxon>
        <taxon>Planctomycetia</taxon>
        <taxon>Planctomycetales</taxon>
        <taxon>Planctomycetaceae</taxon>
        <taxon>Maioricimonas</taxon>
    </lineage>
</organism>
<dbReference type="KEGG" id="mri:Mal4_56470"/>
<evidence type="ECO:0000256" key="4">
    <source>
        <dbReference type="ARBA" id="ARBA00022741"/>
    </source>
</evidence>
<evidence type="ECO:0000256" key="1">
    <source>
        <dbReference type="ARBA" id="ARBA00022527"/>
    </source>
</evidence>
<evidence type="ECO:0000256" key="6">
    <source>
        <dbReference type="ARBA" id="ARBA00022840"/>
    </source>
</evidence>
<keyword evidence="3 9" id="KW-0808">Transferase</keyword>
<dbReference type="InterPro" id="IPR011009">
    <property type="entry name" value="Kinase-like_dom_sf"/>
</dbReference>
<dbReference type="InterPro" id="IPR027417">
    <property type="entry name" value="P-loop_NTPase"/>
</dbReference>
<dbReference type="PANTHER" id="PTHR24351">
    <property type="entry name" value="RIBOSOMAL PROTEIN S6 KINASE"/>
    <property type="match status" value="1"/>
</dbReference>
<evidence type="ECO:0000259" key="8">
    <source>
        <dbReference type="PROSITE" id="PS50011"/>
    </source>
</evidence>
<dbReference type="SUPFAM" id="SSF52540">
    <property type="entry name" value="P-loop containing nucleoside triphosphate hydrolases"/>
    <property type="match status" value="1"/>
</dbReference>
<keyword evidence="1" id="KW-0723">Serine/threonine-protein kinase</keyword>
<evidence type="ECO:0000256" key="2">
    <source>
        <dbReference type="ARBA" id="ARBA00022553"/>
    </source>
</evidence>
<dbReference type="SUPFAM" id="SSF48452">
    <property type="entry name" value="TPR-like"/>
    <property type="match status" value="2"/>
</dbReference>
<evidence type="ECO:0000256" key="5">
    <source>
        <dbReference type="ARBA" id="ARBA00022777"/>
    </source>
</evidence>
<evidence type="ECO:0000313" key="9">
    <source>
        <dbReference type="EMBL" id="QDU41281.1"/>
    </source>
</evidence>
<reference evidence="9 10" key="1">
    <citation type="submission" date="2019-02" db="EMBL/GenBank/DDBJ databases">
        <title>Deep-cultivation of Planctomycetes and their phenomic and genomic characterization uncovers novel biology.</title>
        <authorList>
            <person name="Wiegand S."/>
            <person name="Jogler M."/>
            <person name="Boedeker C."/>
            <person name="Pinto D."/>
            <person name="Vollmers J."/>
            <person name="Rivas-Marin E."/>
            <person name="Kohn T."/>
            <person name="Peeters S.H."/>
            <person name="Heuer A."/>
            <person name="Rast P."/>
            <person name="Oberbeckmann S."/>
            <person name="Bunk B."/>
            <person name="Jeske O."/>
            <person name="Meyerdierks A."/>
            <person name="Storesund J.E."/>
            <person name="Kallscheuer N."/>
            <person name="Luecker S."/>
            <person name="Lage O.M."/>
            <person name="Pohl T."/>
            <person name="Merkel B.J."/>
            <person name="Hornburger P."/>
            <person name="Mueller R.-W."/>
            <person name="Bruemmer F."/>
            <person name="Labrenz M."/>
            <person name="Spormann A.M."/>
            <person name="Op den Camp H."/>
            <person name="Overmann J."/>
            <person name="Amann R."/>
            <person name="Jetten M.S.M."/>
            <person name="Mascher T."/>
            <person name="Medema M.H."/>
            <person name="Devos D.P."/>
            <person name="Kaster A.-K."/>
            <person name="Ovreas L."/>
            <person name="Rohde M."/>
            <person name="Galperin M.Y."/>
            <person name="Jogler C."/>
        </authorList>
    </citation>
    <scope>NUCLEOTIDE SEQUENCE [LARGE SCALE GENOMIC DNA]</scope>
    <source>
        <strain evidence="9 10">Mal4</strain>
    </source>
</reference>
<evidence type="ECO:0000256" key="3">
    <source>
        <dbReference type="ARBA" id="ARBA00022679"/>
    </source>
</evidence>
<dbReference type="SMART" id="SM00220">
    <property type="entry name" value="S_TKc"/>
    <property type="match status" value="1"/>
</dbReference>
<dbReference type="Pfam" id="PF13191">
    <property type="entry name" value="AAA_16"/>
    <property type="match status" value="1"/>
</dbReference>
<dbReference type="InterPro" id="IPR041664">
    <property type="entry name" value="AAA_16"/>
</dbReference>
<gene>
    <name evidence="9" type="primary">prkC_28</name>
    <name evidence="9" type="ORF">Mal4_56470</name>
</gene>
<dbReference type="Gene3D" id="1.25.40.10">
    <property type="entry name" value="Tetratricopeptide repeat domain"/>
    <property type="match status" value="2"/>
</dbReference>
<dbReference type="Pfam" id="PF00069">
    <property type="entry name" value="Pkinase"/>
    <property type="match status" value="1"/>
</dbReference>
<dbReference type="Gene3D" id="1.10.510.10">
    <property type="entry name" value="Transferase(Phosphotransferase) domain 1"/>
    <property type="match status" value="1"/>
</dbReference>
<keyword evidence="10" id="KW-1185">Reference proteome</keyword>
<dbReference type="InterPro" id="IPR008271">
    <property type="entry name" value="Ser/Thr_kinase_AS"/>
</dbReference>
<dbReference type="GO" id="GO:0004674">
    <property type="term" value="F:protein serine/threonine kinase activity"/>
    <property type="evidence" value="ECO:0007669"/>
    <property type="project" value="UniProtKB-KW"/>
</dbReference>
<dbReference type="Gene3D" id="3.40.50.300">
    <property type="entry name" value="P-loop containing nucleotide triphosphate hydrolases"/>
    <property type="match status" value="1"/>
</dbReference>
<dbReference type="InterPro" id="IPR017441">
    <property type="entry name" value="Protein_kinase_ATP_BS"/>
</dbReference>